<protein>
    <recommendedName>
        <fullName evidence="4">Lipoprotein</fullName>
    </recommendedName>
</protein>
<keyword evidence="3" id="KW-1185">Reference proteome</keyword>
<evidence type="ECO:0000256" key="1">
    <source>
        <dbReference type="SAM" id="SignalP"/>
    </source>
</evidence>
<feature type="chain" id="PRO_5047205980" description="Lipoprotein" evidence="1">
    <location>
        <begin position="25"/>
        <end position="190"/>
    </location>
</feature>
<dbReference type="PROSITE" id="PS51257">
    <property type="entry name" value="PROKAR_LIPOPROTEIN"/>
    <property type="match status" value="1"/>
</dbReference>
<dbReference type="Pfam" id="PF21172">
    <property type="entry name" value="CueP"/>
    <property type="match status" value="1"/>
</dbReference>
<comment type="caution">
    <text evidence="2">The sequence shown here is derived from an EMBL/GenBank/DDBJ whole genome shotgun (WGS) entry which is preliminary data.</text>
</comment>
<dbReference type="Proteomes" id="UP000614741">
    <property type="component" value="Unassembled WGS sequence"/>
</dbReference>
<accession>A0ABQ4DPE5</accession>
<evidence type="ECO:0000313" key="2">
    <source>
        <dbReference type="EMBL" id="GIG41221.1"/>
    </source>
</evidence>
<dbReference type="RefSeq" id="WP_203675516.1">
    <property type="nucleotide sequence ID" value="NZ_BONP01000022.1"/>
</dbReference>
<dbReference type="InterPro" id="IPR047808">
    <property type="entry name" value="CueP-like"/>
</dbReference>
<name>A0ABQ4DPE5_9CELL</name>
<dbReference type="EMBL" id="BONP01000022">
    <property type="protein sequence ID" value="GIG41221.1"/>
    <property type="molecule type" value="Genomic_DNA"/>
</dbReference>
<reference evidence="2 3" key="1">
    <citation type="submission" date="2021-01" db="EMBL/GenBank/DDBJ databases">
        <title>Whole genome shotgun sequence of Cellulomonas phragmiteti NBRC 110785.</title>
        <authorList>
            <person name="Komaki H."/>
            <person name="Tamura T."/>
        </authorList>
    </citation>
    <scope>NUCLEOTIDE SEQUENCE [LARGE SCALE GENOMIC DNA]</scope>
    <source>
        <strain evidence="2 3">NBRC 110785</strain>
    </source>
</reference>
<sequence length="190" mass="19842">MRTRTLPGAALVAALALLVGCATTAPDDAPAPPDGDVLAALGLDGLTGTEIVERLDASTDPRPLDLMASVRQDEVLVGDGTTEVAVPLDGDVFYVSIAPYVDSTHECFFHSLATCQGELVEEPVDVLITDADGEVLVDKSTTTYTNGFVGFWLPADIDGTIEVTHEGRTGSVPFSTTDGSPTCVTTLRMT</sequence>
<dbReference type="NCBIfam" id="NF038094">
    <property type="entry name" value="CueP_fam"/>
    <property type="match status" value="1"/>
</dbReference>
<feature type="signal peptide" evidence="1">
    <location>
        <begin position="1"/>
        <end position="24"/>
    </location>
</feature>
<keyword evidence="1" id="KW-0732">Signal</keyword>
<evidence type="ECO:0000313" key="3">
    <source>
        <dbReference type="Proteomes" id="UP000614741"/>
    </source>
</evidence>
<evidence type="ECO:0008006" key="4">
    <source>
        <dbReference type="Google" id="ProtNLM"/>
    </source>
</evidence>
<dbReference type="Gene3D" id="2.60.40.3700">
    <property type="match status" value="1"/>
</dbReference>
<organism evidence="2 3">
    <name type="scientific">Cellulomonas phragmiteti</name>
    <dbReference type="NCBI Taxonomy" id="478780"/>
    <lineage>
        <taxon>Bacteria</taxon>
        <taxon>Bacillati</taxon>
        <taxon>Actinomycetota</taxon>
        <taxon>Actinomycetes</taxon>
        <taxon>Micrococcales</taxon>
        <taxon>Cellulomonadaceae</taxon>
        <taxon>Cellulomonas</taxon>
    </lineage>
</organism>
<proteinExistence type="predicted"/>
<gene>
    <name evidence="2" type="ORF">Cph01nite_29830</name>
</gene>